<protein>
    <submittedName>
        <fullName evidence="6">Chaperonin GroEL (HSP60 family)</fullName>
    </submittedName>
</protein>
<evidence type="ECO:0000256" key="4">
    <source>
        <dbReference type="ARBA" id="ARBA00022840"/>
    </source>
</evidence>
<dbReference type="EMBL" id="FWWT01000017">
    <property type="protein sequence ID" value="SMB90879.1"/>
    <property type="molecule type" value="Genomic_DNA"/>
</dbReference>
<dbReference type="SUPFAM" id="SSF52029">
    <property type="entry name" value="GroEL apical domain-like"/>
    <property type="match status" value="1"/>
</dbReference>
<reference evidence="6 7" key="1">
    <citation type="submission" date="2017-04" db="EMBL/GenBank/DDBJ databases">
        <authorList>
            <person name="Afonso C.L."/>
            <person name="Miller P.J."/>
            <person name="Scott M.A."/>
            <person name="Spackman E."/>
            <person name="Goraichik I."/>
            <person name="Dimitrov K.M."/>
            <person name="Suarez D.L."/>
            <person name="Swayne D.E."/>
        </authorList>
    </citation>
    <scope>NUCLEOTIDE SEQUENCE [LARGE SCALE GENOMIC DNA]</scope>
    <source>
        <strain evidence="6 7">DSM 11270</strain>
    </source>
</reference>
<name>A0A1W1VBV5_DESTI</name>
<organism evidence="6 7">
    <name type="scientific">Desulfonispora thiosulfatigenes DSM 11270</name>
    <dbReference type="NCBI Taxonomy" id="656914"/>
    <lineage>
        <taxon>Bacteria</taxon>
        <taxon>Bacillati</taxon>
        <taxon>Bacillota</taxon>
        <taxon>Clostridia</taxon>
        <taxon>Eubacteriales</taxon>
        <taxon>Peptococcaceae</taxon>
        <taxon>Desulfonispora</taxon>
    </lineage>
</organism>
<dbReference type="SUPFAM" id="SSF48592">
    <property type="entry name" value="GroEL equatorial domain-like"/>
    <property type="match status" value="1"/>
</dbReference>
<dbReference type="InterPro" id="IPR027409">
    <property type="entry name" value="GroEL-like_apical_dom_sf"/>
</dbReference>
<evidence type="ECO:0000313" key="6">
    <source>
        <dbReference type="EMBL" id="SMB90879.1"/>
    </source>
</evidence>
<keyword evidence="5" id="KW-0143">Chaperone</keyword>
<keyword evidence="4" id="KW-0067">ATP-binding</keyword>
<dbReference type="CDD" id="cd00309">
    <property type="entry name" value="chaperonin_type_I_II"/>
    <property type="match status" value="1"/>
</dbReference>
<comment type="similarity">
    <text evidence="1">Belongs to the chaperonin (HSP60) family.</text>
</comment>
<evidence type="ECO:0000256" key="1">
    <source>
        <dbReference type="ARBA" id="ARBA00006607"/>
    </source>
</evidence>
<dbReference type="PROSITE" id="PS00751">
    <property type="entry name" value="TCP1_2"/>
    <property type="match status" value="1"/>
</dbReference>
<comment type="similarity">
    <text evidence="2">Belongs to the TCP-1 chaperonin family.</text>
</comment>
<dbReference type="STRING" id="656914.SAMN00017405_1377"/>
<dbReference type="OrthoDB" id="2379282at2"/>
<dbReference type="Proteomes" id="UP000192731">
    <property type="component" value="Unassembled WGS sequence"/>
</dbReference>
<dbReference type="Pfam" id="PF00118">
    <property type="entry name" value="Cpn60_TCP1"/>
    <property type="match status" value="1"/>
</dbReference>
<dbReference type="InterPro" id="IPR002194">
    <property type="entry name" value="Chaperonin_TCP-1_CS"/>
</dbReference>
<dbReference type="InterPro" id="IPR017998">
    <property type="entry name" value="Chaperone_TCP-1"/>
</dbReference>
<dbReference type="AlphaFoldDB" id="A0A1W1VBV5"/>
<gene>
    <name evidence="6" type="ORF">SAMN00017405_1377</name>
</gene>
<dbReference type="GO" id="GO:0005524">
    <property type="term" value="F:ATP binding"/>
    <property type="evidence" value="ECO:0007669"/>
    <property type="project" value="UniProtKB-KW"/>
</dbReference>
<dbReference type="Gene3D" id="1.10.560.10">
    <property type="entry name" value="GroEL-like equatorial domain"/>
    <property type="match status" value="1"/>
</dbReference>
<dbReference type="GO" id="GO:0051082">
    <property type="term" value="F:unfolded protein binding"/>
    <property type="evidence" value="ECO:0007669"/>
    <property type="project" value="InterPro"/>
</dbReference>
<sequence>MSSSHGANNSDLDSRFTALETNIEAIRAVASAVKGTIGPKGLDTMLVDQMGDIVITNDGVTILNLMEVNHPAARMLINIARVQQEEIGDGTTTATLMAGEMLSEGLKQVTQGVPIARVIEGLRIGLAQAIEEFEARTQEIDQDNYSLLTKIALVAGREYEDIANLVVKSAQIMGSEKLLEPSFKLSDSIKAIEGANNEVFVGTLINKERMNKQSPKEVLNAKILIIDDALEPEAIDDAALATEKGFTRFMELREEFKQSIEKIVESGANVVLVDRGVNDLAEEILIDNGIMVVERVANKELQKISKHTKAKMIKRTGLNKQVEAIKNYIGSAEKVYEDEKLENIRILNGIGEPIATVIVSASTSEVVGERERIAKDAASSVQATFKKGFVPGGGSIDLYIARKLESLQKDIKGMTSFGVKCVASALEKPFMQIATNAGYNPLEKIGNVTQAQVEQNNFALGIDCDTGDVKDMLVEGIIDPTLVKIHALKAAGEVAEAILRIDTIIRKKQESNL</sequence>
<dbReference type="InterPro" id="IPR002423">
    <property type="entry name" value="Cpn60/GroEL/TCP-1"/>
</dbReference>
<evidence type="ECO:0000256" key="3">
    <source>
        <dbReference type="ARBA" id="ARBA00022741"/>
    </source>
</evidence>
<accession>A0A1W1VBV5</accession>
<dbReference type="PRINTS" id="PR00304">
    <property type="entry name" value="TCOMPLEXTCP1"/>
</dbReference>
<proteinExistence type="inferred from homology"/>
<dbReference type="Gene3D" id="3.30.260.10">
    <property type="entry name" value="TCP-1-like chaperonin intermediate domain"/>
    <property type="match status" value="1"/>
</dbReference>
<evidence type="ECO:0000256" key="5">
    <source>
        <dbReference type="ARBA" id="ARBA00023186"/>
    </source>
</evidence>
<keyword evidence="7" id="KW-1185">Reference proteome</keyword>
<evidence type="ECO:0000313" key="7">
    <source>
        <dbReference type="Proteomes" id="UP000192731"/>
    </source>
</evidence>
<dbReference type="InterPro" id="IPR027413">
    <property type="entry name" value="GROEL-like_equatorial_sf"/>
</dbReference>
<keyword evidence="3" id="KW-0547">Nucleotide-binding</keyword>
<evidence type="ECO:0000256" key="2">
    <source>
        <dbReference type="ARBA" id="ARBA00008020"/>
    </source>
</evidence>
<dbReference type="PANTHER" id="PTHR11353">
    <property type="entry name" value="CHAPERONIN"/>
    <property type="match status" value="1"/>
</dbReference>
<dbReference type="GO" id="GO:0140662">
    <property type="term" value="F:ATP-dependent protein folding chaperone"/>
    <property type="evidence" value="ECO:0007669"/>
    <property type="project" value="InterPro"/>
</dbReference>
<dbReference type="InterPro" id="IPR027410">
    <property type="entry name" value="TCP-1-like_intermed_sf"/>
</dbReference>
<dbReference type="Gene3D" id="3.50.7.10">
    <property type="entry name" value="GroEL"/>
    <property type="match status" value="1"/>
</dbReference>
<dbReference type="RefSeq" id="WP_084053161.1">
    <property type="nucleotide sequence ID" value="NZ_FWWT01000017.1"/>
</dbReference>
<dbReference type="GO" id="GO:0016887">
    <property type="term" value="F:ATP hydrolysis activity"/>
    <property type="evidence" value="ECO:0007669"/>
    <property type="project" value="InterPro"/>
</dbReference>